<evidence type="ECO:0000313" key="16">
    <source>
        <dbReference type="EMBL" id="CAG9986353.1"/>
    </source>
</evidence>
<feature type="binding site" description="axial binding residue" evidence="12">
    <location>
        <position position="450"/>
    </location>
    <ligand>
        <name>heme</name>
        <dbReference type="ChEBI" id="CHEBI:30413"/>
    </ligand>
    <ligandPart>
        <name>Fe</name>
        <dbReference type="ChEBI" id="CHEBI:18248"/>
    </ligandPart>
</feature>
<feature type="transmembrane region" description="Helical" evidence="15">
    <location>
        <begin position="12"/>
        <end position="29"/>
    </location>
</feature>
<dbReference type="GO" id="GO:0016712">
    <property type="term" value="F:oxidoreductase activity, acting on paired donors, with incorporation or reduction of molecular oxygen, reduced flavin or flavoprotein as one donor, and incorporation of one atom of oxygen"/>
    <property type="evidence" value="ECO:0007669"/>
    <property type="project" value="InterPro"/>
</dbReference>
<dbReference type="InterPro" id="IPR047146">
    <property type="entry name" value="Cyt_P450_E_CYP52_fungi"/>
</dbReference>
<evidence type="ECO:0000256" key="7">
    <source>
        <dbReference type="ARBA" id="ARBA00022989"/>
    </source>
</evidence>
<evidence type="ECO:0000256" key="1">
    <source>
        <dbReference type="ARBA" id="ARBA00001971"/>
    </source>
</evidence>
<dbReference type="CDD" id="cd11063">
    <property type="entry name" value="CYP52"/>
    <property type="match status" value="1"/>
</dbReference>
<evidence type="ECO:0000256" key="8">
    <source>
        <dbReference type="ARBA" id="ARBA00023002"/>
    </source>
</evidence>
<evidence type="ECO:0000256" key="5">
    <source>
        <dbReference type="ARBA" id="ARBA00022692"/>
    </source>
</evidence>
<dbReference type="PANTHER" id="PTHR24287">
    <property type="entry name" value="P450, PUTATIVE (EUROFUNG)-RELATED"/>
    <property type="match status" value="1"/>
</dbReference>
<protein>
    <recommendedName>
        <fullName evidence="18">Cytochrome P450 alkane hydroxylase</fullName>
    </recommendedName>
</protein>
<dbReference type="Gene3D" id="1.10.630.10">
    <property type="entry name" value="Cytochrome P450"/>
    <property type="match status" value="1"/>
</dbReference>
<dbReference type="PRINTS" id="PR00385">
    <property type="entry name" value="P450"/>
</dbReference>
<evidence type="ECO:0000256" key="2">
    <source>
        <dbReference type="ARBA" id="ARBA00004167"/>
    </source>
</evidence>
<evidence type="ECO:0000256" key="12">
    <source>
        <dbReference type="PIRSR" id="PIRSR602402-1"/>
    </source>
</evidence>
<comment type="caution">
    <text evidence="16">The sequence shown here is derived from an EMBL/GenBank/DDBJ whole genome shotgun (WGS) entry which is preliminary data.</text>
</comment>
<gene>
    <name evidence="16" type="ORF">CBYS24578_00012633</name>
</gene>
<keyword evidence="4 12" id="KW-0349">Heme</keyword>
<feature type="region of interest" description="Disordered" evidence="14">
    <location>
        <begin position="373"/>
        <end position="393"/>
    </location>
</feature>
<keyword evidence="5 15" id="KW-0812">Transmembrane</keyword>
<sequence>MLSLLARLNWPFLVLWAVVALLGVCIDRYRRSLKFGKLRGCETSHKQAVVKDPFIGLDFIHERVIRGLSGRRLLDCIEKFKQYGSTYSVDRLTYQVVQTCDPQNLKQVLATGFHDFELPSSRVSVMGELLGSGIFILDGDLWSHARAVLRPSLTKHKMDRLPSIIEHHVQQFLTHIPRQGEEVDLQPLFFELTMDIATEFLMGYSSNMLDPSRKREKEQQFFDDYMLCSEEAIKKMSYGPLRFFRLNLAATRAKKRVFKYMGEYIEECIERQDCTLPTTDEQSAFQEIAGAVTDRQSLRDQLLHFLLASRDTTASLLSNLFFVLAKNPETYARLRSEVLSKVAYENPTFSDLRDIEYLRWCVNESLRLHPVIPSNGREATRDTTLPRGGGSDGKSPLFLRKGAVVLYNVFSMHRDPAIFGDRVEEFVPERWAGLRPGWGFLPFSGGPRVCIGRELEDPMKSVAHGTMLTLDETEQFALVETYYVVARIVQTFERLESKDPREWMELPGLAMTCRNGNKVGLYEA</sequence>
<dbReference type="GO" id="GO:0005506">
    <property type="term" value="F:iron ion binding"/>
    <property type="evidence" value="ECO:0007669"/>
    <property type="project" value="InterPro"/>
</dbReference>
<dbReference type="Pfam" id="PF00067">
    <property type="entry name" value="p450"/>
    <property type="match status" value="1"/>
</dbReference>
<evidence type="ECO:0000256" key="9">
    <source>
        <dbReference type="ARBA" id="ARBA00023004"/>
    </source>
</evidence>
<keyword evidence="10 13" id="KW-0503">Monooxygenase</keyword>
<comment type="cofactor">
    <cofactor evidence="1 12">
        <name>heme</name>
        <dbReference type="ChEBI" id="CHEBI:30413"/>
    </cofactor>
</comment>
<evidence type="ECO:0000256" key="14">
    <source>
        <dbReference type="SAM" id="MobiDB-lite"/>
    </source>
</evidence>
<evidence type="ECO:0000256" key="4">
    <source>
        <dbReference type="ARBA" id="ARBA00022617"/>
    </source>
</evidence>
<dbReference type="PRINTS" id="PR00464">
    <property type="entry name" value="EP450II"/>
</dbReference>
<dbReference type="InterPro" id="IPR002402">
    <property type="entry name" value="Cyt_P450_E_grp-II"/>
</dbReference>
<dbReference type="InterPro" id="IPR001128">
    <property type="entry name" value="Cyt_P450"/>
</dbReference>
<evidence type="ECO:0000256" key="10">
    <source>
        <dbReference type="ARBA" id="ARBA00023033"/>
    </source>
</evidence>
<comment type="similarity">
    <text evidence="3 13">Belongs to the cytochrome P450 family.</text>
</comment>
<keyword evidence="17" id="KW-1185">Reference proteome</keyword>
<dbReference type="PROSITE" id="PS00086">
    <property type="entry name" value="CYTOCHROME_P450"/>
    <property type="match status" value="1"/>
</dbReference>
<dbReference type="PRINTS" id="PR01239">
    <property type="entry name" value="EP450IICYP52"/>
</dbReference>
<reference evidence="16 17" key="2">
    <citation type="submission" date="2021-10" db="EMBL/GenBank/DDBJ databases">
        <authorList>
            <person name="Piombo E."/>
        </authorList>
    </citation>
    <scope>NUCLEOTIDE SEQUENCE [LARGE SCALE GENOMIC DNA]</scope>
</reference>
<dbReference type="AlphaFoldDB" id="A0A9N9Y1N6"/>
<dbReference type="InterPro" id="IPR002974">
    <property type="entry name" value="Cyt_P450_E_CYP52_ascomycetes"/>
</dbReference>
<dbReference type="InterPro" id="IPR036396">
    <property type="entry name" value="Cyt_P450_sf"/>
</dbReference>
<organism evidence="16 17">
    <name type="scientific">Clonostachys byssicola</name>
    <dbReference type="NCBI Taxonomy" id="160290"/>
    <lineage>
        <taxon>Eukaryota</taxon>
        <taxon>Fungi</taxon>
        <taxon>Dikarya</taxon>
        <taxon>Ascomycota</taxon>
        <taxon>Pezizomycotina</taxon>
        <taxon>Sordariomycetes</taxon>
        <taxon>Hypocreomycetidae</taxon>
        <taxon>Hypocreales</taxon>
        <taxon>Bionectriaceae</taxon>
        <taxon>Clonostachys</taxon>
    </lineage>
</organism>
<dbReference type="SUPFAM" id="SSF48264">
    <property type="entry name" value="Cytochrome P450"/>
    <property type="match status" value="1"/>
</dbReference>
<dbReference type="PANTHER" id="PTHR24287:SF1">
    <property type="entry name" value="P450, PUTATIVE (EUROFUNG)-RELATED"/>
    <property type="match status" value="1"/>
</dbReference>
<name>A0A9N9Y1N6_9HYPO</name>
<evidence type="ECO:0000256" key="3">
    <source>
        <dbReference type="ARBA" id="ARBA00010617"/>
    </source>
</evidence>
<evidence type="ECO:0000256" key="11">
    <source>
        <dbReference type="ARBA" id="ARBA00023136"/>
    </source>
</evidence>
<keyword evidence="7 15" id="KW-1133">Transmembrane helix</keyword>
<accession>A0A9N9Y1N6</accession>
<dbReference type="EMBL" id="CABFNO020001404">
    <property type="protein sequence ID" value="CAG9986353.1"/>
    <property type="molecule type" value="Genomic_DNA"/>
</dbReference>
<keyword evidence="8 13" id="KW-0560">Oxidoreductase</keyword>
<keyword evidence="6 12" id="KW-0479">Metal-binding</keyword>
<dbReference type="Proteomes" id="UP000754883">
    <property type="component" value="Unassembled WGS sequence"/>
</dbReference>
<evidence type="ECO:0000256" key="13">
    <source>
        <dbReference type="RuleBase" id="RU000461"/>
    </source>
</evidence>
<comment type="subcellular location">
    <subcellularLocation>
        <location evidence="2">Membrane</location>
        <topology evidence="2">Single-pass membrane protein</topology>
    </subcellularLocation>
</comment>
<reference evidence="17" key="1">
    <citation type="submission" date="2019-06" db="EMBL/GenBank/DDBJ databases">
        <authorList>
            <person name="Broberg M."/>
        </authorList>
    </citation>
    <scope>NUCLEOTIDE SEQUENCE [LARGE SCALE GENOMIC DNA]</scope>
</reference>
<evidence type="ECO:0000313" key="17">
    <source>
        <dbReference type="Proteomes" id="UP000754883"/>
    </source>
</evidence>
<dbReference type="GO" id="GO:0020037">
    <property type="term" value="F:heme binding"/>
    <property type="evidence" value="ECO:0007669"/>
    <property type="project" value="InterPro"/>
</dbReference>
<evidence type="ECO:0000256" key="15">
    <source>
        <dbReference type="SAM" id="Phobius"/>
    </source>
</evidence>
<dbReference type="OrthoDB" id="1470350at2759"/>
<evidence type="ECO:0008006" key="18">
    <source>
        <dbReference type="Google" id="ProtNLM"/>
    </source>
</evidence>
<dbReference type="InterPro" id="IPR017972">
    <property type="entry name" value="Cyt_P450_CS"/>
</dbReference>
<keyword evidence="11 15" id="KW-0472">Membrane</keyword>
<proteinExistence type="inferred from homology"/>
<dbReference type="GO" id="GO:0016020">
    <property type="term" value="C:membrane"/>
    <property type="evidence" value="ECO:0007669"/>
    <property type="project" value="UniProtKB-SubCell"/>
</dbReference>
<evidence type="ECO:0000256" key="6">
    <source>
        <dbReference type="ARBA" id="ARBA00022723"/>
    </source>
</evidence>
<keyword evidence="9 12" id="KW-0408">Iron</keyword>